<dbReference type="STRING" id="3818.A0A445ALA9"/>
<comment type="caution">
    <text evidence="1">The sequence shown here is derived from an EMBL/GenBank/DDBJ whole genome shotgun (WGS) entry which is preliminary data.</text>
</comment>
<evidence type="ECO:0000313" key="2">
    <source>
        <dbReference type="Proteomes" id="UP000289738"/>
    </source>
</evidence>
<gene>
    <name evidence="1" type="ORF">Ahy_B02g061579</name>
</gene>
<dbReference type="InterPro" id="IPR012392">
    <property type="entry name" value="3-ktacl-CoA_syn"/>
</dbReference>
<reference evidence="1 2" key="1">
    <citation type="submission" date="2019-01" db="EMBL/GenBank/DDBJ databases">
        <title>Sequencing of cultivated peanut Arachis hypogaea provides insights into genome evolution and oil improvement.</title>
        <authorList>
            <person name="Chen X."/>
        </authorList>
    </citation>
    <scope>NUCLEOTIDE SEQUENCE [LARGE SCALE GENOMIC DNA]</scope>
    <source>
        <strain evidence="2">cv. Fuhuasheng</strain>
        <tissue evidence="1">Leaves</tissue>
    </source>
</reference>
<protein>
    <recommendedName>
        <fullName evidence="3">Chalcone/stilbene synthase C-terminal domain-containing protein</fullName>
    </recommendedName>
</protein>
<evidence type="ECO:0008006" key="3">
    <source>
        <dbReference type="Google" id="ProtNLM"/>
    </source>
</evidence>
<dbReference type="PANTHER" id="PTHR31561">
    <property type="entry name" value="3-KETOACYL-COA SYNTHASE"/>
    <property type="match status" value="1"/>
</dbReference>
<dbReference type="Proteomes" id="UP000289738">
    <property type="component" value="Chromosome B02"/>
</dbReference>
<proteinExistence type="predicted"/>
<dbReference type="Gene3D" id="3.40.47.10">
    <property type="match status" value="1"/>
</dbReference>
<keyword evidence="2" id="KW-1185">Reference proteome</keyword>
<organism evidence="1 2">
    <name type="scientific">Arachis hypogaea</name>
    <name type="common">Peanut</name>
    <dbReference type="NCBI Taxonomy" id="3818"/>
    <lineage>
        <taxon>Eukaryota</taxon>
        <taxon>Viridiplantae</taxon>
        <taxon>Streptophyta</taxon>
        <taxon>Embryophyta</taxon>
        <taxon>Tracheophyta</taxon>
        <taxon>Spermatophyta</taxon>
        <taxon>Magnoliopsida</taxon>
        <taxon>eudicotyledons</taxon>
        <taxon>Gunneridae</taxon>
        <taxon>Pentapetalae</taxon>
        <taxon>rosids</taxon>
        <taxon>fabids</taxon>
        <taxon>Fabales</taxon>
        <taxon>Fabaceae</taxon>
        <taxon>Papilionoideae</taxon>
        <taxon>50 kb inversion clade</taxon>
        <taxon>dalbergioids sensu lato</taxon>
        <taxon>Dalbergieae</taxon>
        <taxon>Pterocarpus clade</taxon>
        <taxon>Arachis</taxon>
    </lineage>
</organism>
<name>A0A445ALA9_ARAHY</name>
<dbReference type="GO" id="GO:0016747">
    <property type="term" value="F:acyltransferase activity, transferring groups other than amino-acyl groups"/>
    <property type="evidence" value="ECO:0007669"/>
    <property type="project" value="InterPro"/>
</dbReference>
<accession>A0A445ALA9</accession>
<dbReference type="InterPro" id="IPR016039">
    <property type="entry name" value="Thiolase-like"/>
</dbReference>
<evidence type="ECO:0000313" key="1">
    <source>
        <dbReference type="EMBL" id="RYR27229.1"/>
    </source>
</evidence>
<dbReference type="EMBL" id="SDMP01000012">
    <property type="protein sequence ID" value="RYR27229.1"/>
    <property type="molecule type" value="Genomic_DNA"/>
</dbReference>
<dbReference type="GO" id="GO:0016020">
    <property type="term" value="C:membrane"/>
    <property type="evidence" value="ECO:0007669"/>
    <property type="project" value="InterPro"/>
</dbReference>
<sequence>MWEELQFYFPTRDGRNTNCFTLFARTKPSKVKVYIPDFKLGFEHFCIHTGGRAILDELEKNLQLSP</sequence>
<dbReference type="SUPFAM" id="SSF53901">
    <property type="entry name" value="Thiolase-like"/>
    <property type="match status" value="1"/>
</dbReference>
<dbReference type="GO" id="GO:0006633">
    <property type="term" value="P:fatty acid biosynthetic process"/>
    <property type="evidence" value="ECO:0007669"/>
    <property type="project" value="InterPro"/>
</dbReference>
<dbReference type="AlphaFoldDB" id="A0A445ALA9"/>